<evidence type="ECO:0000256" key="1">
    <source>
        <dbReference type="SAM" id="Phobius"/>
    </source>
</evidence>
<feature type="transmembrane region" description="Helical" evidence="1">
    <location>
        <begin position="48"/>
        <end position="70"/>
    </location>
</feature>
<dbReference type="Proteomes" id="UP001279734">
    <property type="component" value="Unassembled WGS sequence"/>
</dbReference>
<dbReference type="AlphaFoldDB" id="A0AAD3XYW4"/>
<reference evidence="2" key="1">
    <citation type="submission" date="2023-05" db="EMBL/GenBank/DDBJ databases">
        <title>Nepenthes gracilis genome sequencing.</title>
        <authorList>
            <person name="Fukushima K."/>
        </authorList>
    </citation>
    <scope>NUCLEOTIDE SEQUENCE</scope>
    <source>
        <strain evidence="2">SING2019-196</strain>
    </source>
</reference>
<keyword evidence="1" id="KW-0472">Membrane</keyword>
<sequence>MARAVSSSSSFGPWFVGGINDEHSLEEAREEGLLNGETVKEGCCSGTFAFPGGRALAFLWYVVLLFPIAFA</sequence>
<proteinExistence type="predicted"/>
<name>A0AAD3XYW4_NEPGR</name>
<accession>A0AAD3XYW4</accession>
<dbReference type="EMBL" id="BSYO01000025">
    <property type="protein sequence ID" value="GMH22693.1"/>
    <property type="molecule type" value="Genomic_DNA"/>
</dbReference>
<keyword evidence="1" id="KW-1133">Transmembrane helix</keyword>
<evidence type="ECO:0000313" key="2">
    <source>
        <dbReference type="EMBL" id="GMH22693.1"/>
    </source>
</evidence>
<keyword evidence="3" id="KW-1185">Reference proteome</keyword>
<keyword evidence="1" id="KW-0812">Transmembrane</keyword>
<organism evidence="2 3">
    <name type="scientific">Nepenthes gracilis</name>
    <name type="common">Slender pitcher plant</name>
    <dbReference type="NCBI Taxonomy" id="150966"/>
    <lineage>
        <taxon>Eukaryota</taxon>
        <taxon>Viridiplantae</taxon>
        <taxon>Streptophyta</taxon>
        <taxon>Embryophyta</taxon>
        <taxon>Tracheophyta</taxon>
        <taxon>Spermatophyta</taxon>
        <taxon>Magnoliopsida</taxon>
        <taxon>eudicotyledons</taxon>
        <taxon>Gunneridae</taxon>
        <taxon>Pentapetalae</taxon>
        <taxon>Caryophyllales</taxon>
        <taxon>Nepenthaceae</taxon>
        <taxon>Nepenthes</taxon>
    </lineage>
</organism>
<protein>
    <submittedName>
        <fullName evidence="2">Uncharacterized protein</fullName>
    </submittedName>
</protein>
<evidence type="ECO:0000313" key="3">
    <source>
        <dbReference type="Proteomes" id="UP001279734"/>
    </source>
</evidence>
<gene>
    <name evidence="2" type="ORF">Nepgr_024536</name>
</gene>
<comment type="caution">
    <text evidence="2">The sequence shown here is derived from an EMBL/GenBank/DDBJ whole genome shotgun (WGS) entry which is preliminary data.</text>
</comment>